<evidence type="ECO:0000259" key="2">
    <source>
        <dbReference type="Pfam" id="PF07179"/>
    </source>
</evidence>
<dbReference type="Proteomes" id="UP001165584">
    <property type="component" value="Unassembled WGS sequence"/>
</dbReference>
<evidence type="ECO:0000313" key="3">
    <source>
        <dbReference type="EMBL" id="MCS5720257.1"/>
    </source>
</evidence>
<dbReference type="InterPro" id="IPR009839">
    <property type="entry name" value="SseB_N"/>
</dbReference>
<feature type="region of interest" description="Disordered" evidence="1">
    <location>
        <begin position="1"/>
        <end position="40"/>
    </location>
</feature>
<organism evidence="3 4">
    <name type="scientific">Herbiconiux aconitum</name>
    <dbReference type="NCBI Taxonomy" id="2970913"/>
    <lineage>
        <taxon>Bacteria</taxon>
        <taxon>Bacillati</taxon>
        <taxon>Actinomycetota</taxon>
        <taxon>Actinomycetes</taxon>
        <taxon>Micrococcales</taxon>
        <taxon>Microbacteriaceae</taxon>
        <taxon>Herbiconiux</taxon>
    </lineage>
</organism>
<name>A0ABT2GXF7_9MICO</name>
<reference evidence="3" key="1">
    <citation type="submission" date="2022-08" db="EMBL/GenBank/DDBJ databases">
        <authorList>
            <person name="Deng Y."/>
            <person name="Han X.-F."/>
            <person name="Zhang Y.-Q."/>
        </authorList>
    </citation>
    <scope>NUCLEOTIDE SEQUENCE</scope>
    <source>
        <strain evidence="3">CPCC 205763</strain>
    </source>
</reference>
<evidence type="ECO:0000256" key="1">
    <source>
        <dbReference type="SAM" id="MobiDB-lite"/>
    </source>
</evidence>
<dbReference type="RefSeq" id="WP_259510497.1">
    <property type="nucleotide sequence ID" value="NZ_JANLCM010000002.1"/>
</dbReference>
<accession>A0ABT2GXF7</accession>
<comment type="caution">
    <text evidence="3">The sequence shown here is derived from an EMBL/GenBank/DDBJ whole genome shotgun (WGS) entry which is preliminary data.</text>
</comment>
<keyword evidence="4" id="KW-1185">Reference proteome</keyword>
<protein>
    <submittedName>
        <fullName evidence="3">SseB family protein</fullName>
    </submittedName>
</protein>
<evidence type="ECO:0000313" key="4">
    <source>
        <dbReference type="Proteomes" id="UP001165584"/>
    </source>
</evidence>
<dbReference type="Pfam" id="PF07179">
    <property type="entry name" value="SseB"/>
    <property type="match status" value="1"/>
</dbReference>
<feature type="domain" description="SseB protein N-terminal" evidence="2">
    <location>
        <begin position="42"/>
        <end position="167"/>
    </location>
</feature>
<dbReference type="EMBL" id="JANLCM010000002">
    <property type="protein sequence ID" value="MCS5720257.1"/>
    <property type="molecule type" value="Genomic_DNA"/>
</dbReference>
<proteinExistence type="predicted"/>
<gene>
    <name evidence="3" type="ORF">N1027_19195</name>
</gene>
<sequence length="263" mass="27492">MTEHGHPSPGPGDSAGQPWKGRHFESHGSENDDGSAPEELIAAIQRFRDDRDNDGASQSDVVDALRGVRLLVPLVAHAGDEGVTDAGLRVDKTQELSLVTVSGPDGRRVLPAFTSVEALAVWNPTARPIPVAARRAALAAAAEDTELIVIDPGSPTEFALRRPAVWAIAQDLPWQAPTADPAVAAAFERSISGEPAIAAFRLVAGDPDARLSGRELVVLLALLPGLDQAALGALVGRLQDAWAQDATIAERVDSLGVKLTAVS</sequence>